<evidence type="ECO:0000313" key="2">
    <source>
        <dbReference type="EMBL" id="SHF13213.1"/>
    </source>
</evidence>
<dbReference type="Proteomes" id="UP000068026">
    <property type="component" value="Chromosome"/>
</dbReference>
<sequence length="77" mass="8945">MLQITEVNIYSIDKGEDSWAIEGEILFEDDLTSAFEATYLVDEDELESFSLELDLEEDYNTRTLKKRIVEAANDFED</sequence>
<protein>
    <submittedName>
        <fullName evidence="2">Uncharacterized protein</fullName>
    </submittedName>
</protein>
<dbReference type="AlphaFoldDB" id="A0A0X8V9X5"/>
<reference evidence="1 3" key="1">
    <citation type="journal article" date="2016" name="Genome Announc.">
        <title>Complete Genome Sequence of the Amino Acid-Fermenting Clostridium propionicum X2 (DSM 1682).</title>
        <authorList>
            <person name="Poehlein A."/>
            <person name="Schlien K."/>
            <person name="Chowdhury N.P."/>
            <person name="Gottschalk G."/>
            <person name="Buckel W."/>
            <person name="Daniel R."/>
        </authorList>
    </citation>
    <scope>NUCLEOTIDE SEQUENCE [LARGE SCALE GENOMIC DNA]</scope>
    <source>
        <strain evidence="1 3">X2</strain>
    </source>
</reference>
<proteinExistence type="predicted"/>
<reference evidence="3" key="2">
    <citation type="submission" date="2016-01" db="EMBL/GenBank/DDBJ databases">
        <authorList>
            <person name="Poehlein A."/>
            <person name="Schlien K."/>
            <person name="Gottschalk G."/>
            <person name="Buckel W."/>
            <person name="Daniel R."/>
        </authorList>
    </citation>
    <scope>NUCLEOTIDE SEQUENCE [LARGE SCALE GENOMIC DNA]</scope>
    <source>
        <strain evidence="3">X2</strain>
    </source>
</reference>
<evidence type="ECO:0000313" key="1">
    <source>
        <dbReference type="EMBL" id="AMJ40130.1"/>
    </source>
</evidence>
<evidence type="ECO:0000313" key="4">
    <source>
        <dbReference type="Proteomes" id="UP000184204"/>
    </source>
</evidence>
<dbReference type="KEGG" id="cpro:CPRO_05270"/>
<dbReference type="RefSeq" id="WP_066047566.1">
    <property type="nucleotide sequence ID" value="NZ_CP014223.1"/>
</dbReference>
<name>A0A0X8V9X5_ANAPI</name>
<reference evidence="2" key="4">
    <citation type="submission" date="2016-11" db="EMBL/GenBank/DDBJ databases">
        <authorList>
            <person name="Varghese N."/>
            <person name="Submissions S."/>
        </authorList>
    </citation>
    <scope>NUCLEOTIDE SEQUENCE</scope>
    <source>
        <strain evidence="2">DSM 1682</strain>
    </source>
</reference>
<dbReference type="OrthoDB" id="2065266at2"/>
<keyword evidence="3" id="KW-1185">Reference proteome</keyword>
<accession>A0A0X8V9X5</accession>
<reference evidence="4" key="3">
    <citation type="submission" date="2016-11" db="EMBL/GenBank/DDBJ databases">
        <authorList>
            <person name="Jaros S."/>
            <person name="Januszkiewicz K."/>
            <person name="Wedrychowicz H."/>
        </authorList>
    </citation>
    <scope>NUCLEOTIDE SEQUENCE [LARGE SCALE GENOMIC DNA]</scope>
    <source>
        <strain evidence="4">DSM 1682</strain>
    </source>
</reference>
<gene>
    <name evidence="1" type="ORF">CPRO_05270</name>
    <name evidence="2" type="ORF">SAMN02745151_02877</name>
</gene>
<dbReference type="Proteomes" id="UP000184204">
    <property type="component" value="Unassembled WGS sequence"/>
</dbReference>
<dbReference type="EMBL" id="FQUA01000019">
    <property type="protein sequence ID" value="SHF13213.1"/>
    <property type="molecule type" value="Genomic_DNA"/>
</dbReference>
<evidence type="ECO:0000313" key="3">
    <source>
        <dbReference type="Proteomes" id="UP000068026"/>
    </source>
</evidence>
<organism evidence="2 4">
    <name type="scientific">Anaerotignum propionicum DSM 1682</name>
    <dbReference type="NCBI Taxonomy" id="991789"/>
    <lineage>
        <taxon>Bacteria</taxon>
        <taxon>Bacillati</taxon>
        <taxon>Bacillota</taxon>
        <taxon>Clostridia</taxon>
        <taxon>Lachnospirales</taxon>
        <taxon>Anaerotignaceae</taxon>
        <taxon>Anaerotignum</taxon>
    </lineage>
</organism>
<dbReference type="EMBL" id="CP014223">
    <property type="protein sequence ID" value="AMJ40130.1"/>
    <property type="molecule type" value="Genomic_DNA"/>
</dbReference>